<dbReference type="PANTHER" id="PTHR30446">
    <property type="entry name" value="RECOMBINATION PROTEIN RECR"/>
    <property type="match status" value="1"/>
</dbReference>
<keyword evidence="2 7" id="KW-0227">DNA damage</keyword>
<dbReference type="HAMAP" id="MF_00017">
    <property type="entry name" value="RecR"/>
    <property type="match status" value="1"/>
</dbReference>
<dbReference type="InterPro" id="IPR023627">
    <property type="entry name" value="Rcmb_RecR"/>
</dbReference>
<organism evidence="9 10">
    <name type="scientific">Ehrlichia cf. muris str. EmCRT</name>
    <dbReference type="NCBI Taxonomy" id="1359167"/>
    <lineage>
        <taxon>Bacteria</taxon>
        <taxon>Pseudomonadati</taxon>
        <taxon>Pseudomonadota</taxon>
        <taxon>Alphaproteobacteria</taxon>
        <taxon>Rickettsiales</taxon>
        <taxon>Anaplasmataceae</taxon>
        <taxon>Ehrlichia</taxon>
    </lineage>
</organism>
<dbReference type="NCBIfam" id="TIGR00615">
    <property type="entry name" value="recR"/>
    <property type="match status" value="1"/>
</dbReference>
<dbReference type="SUPFAM" id="SSF111304">
    <property type="entry name" value="Recombination protein RecR"/>
    <property type="match status" value="1"/>
</dbReference>
<dbReference type="Proteomes" id="UP000033546">
    <property type="component" value="Unassembled WGS sequence"/>
</dbReference>
<keyword evidence="5 7" id="KW-0233">DNA recombination</keyword>
<comment type="similarity">
    <text evidence="7">Belongs to the RecR family.</text>
</comment>
<gene>
    <name evidence="7 9" type="primary">recR</name>
    <name evidence="9" type="ORF">EMUCRT_0034</name>
</gene>
<dbReference type="Gene3D" id="3.40.1360.10">
    <property type="match status" value="1"/>
</dbReference>
<evidence type="ECO:0000256" key="1">
    <source>
        <dbReference type="ARBA" id="ARBA00022723"/>
    </source>
</evidence>
<dbReference type="Gene3D" id="1.10.8.420">
    <property type="entry name" value="RecR Domain 1"/>
    <property type="match status" value="1"/>
</dbReference>
<dbReference type="RefSeq" id="WP_024071878.1">
    <property type="nucleotide sequence ID" value="NZ_LANU01000001.1"/>
</dbReference>
<accession>A0A0F3NCP7</accession>
<dbReference type="PANTHER" id="PTHR30446:SF0">
    <property type="entry name" value="RECOMBINATION PROTEIN RECR"/>
    <property type="match status" value="1"/>
</dbReference>
<dbReference type="Pfam" id="PF13662">
    <property type="entry name" value="Toprim_4"/>
    <property type="match status" value="1"/>
</dbReference>
<feature type="zinc finger region" description="C4-type" evidence="7">
    <location>
        <begin position="53"/>
        <end position="68"/>
    </location>
</feature>
<dbReference type="Pfam" id="PF21176">
    <property type="entry name" value="RecR_HhH"/>
    <property type="match status" value="1"/>
</dbReference>
<comment type="function">
    <text evidence="7">May play a role in DNA repair. It seems to be involved in an RecBC-independent recombinational process of DNA repair. It may act with RecF and RecO.</text>
</comment>
<dbReference type="Pfam" id="PF21175">
    <property type="entry name" value="RecR_C"/>
    <property type="match status" value="1"/>
</dbReference>
<evidence type="ECO:0000313" key="9">
    <source>
        <dbReference type="EMBL" id="KJV65853.1"/>
    </source>
</evidence>
<dbReference type="InterPro" id="IPR006171">
    <property type="entry name" value="TOPRIM_dom"/>
</dbReference>
<comment type="caution">
    <text evidence="9">The sequence shown here is derived from an EMBL/GenBank/DDBJ whole genome shotgun (WGS) entry which is preliminary data.</text>
</comment>
<dbReference type="GO" id="GO:0003677">
    <property type="term" value="F:DNA binding"/>
    <property type="evidence" value="ECO:0007669"/>
    <property type="project" value="UniProtKB-UniRule"/>
</dbReference>
<keyword evidence="3 7" id="KW-0863">Zinc-finger</keyword>
<dbReference type="PROSITE" id="PS50880">
    <property type="entry name" value="TOPRIM"/>
    <property type="match status" value="1"/>
</dbReference>
<protein>
    <recommendedName>
        <fullName evidence="7">Recombination protein RecR</fullName>
    </recommendedName>
</protein>
<keyword evidence="1 7" id="KW-0479">Metal-binding</keyword>
<dbReference type="InterPro" id="IPR034137">
    <property type="entry name" value="TOPRIM_RecR"/>
</dbReference>
<dbReference type="InterPro" id="IPR000093">
    <property type="entry name" value="DNA_Rcmb_RecR"/>
</dbReference>
<evidence type="ECO:0000256" key="3">
    <source>
        <dbReference type="ARBA" id="ARBA00022771"/>
    </source>
</evidence>
<evidence type="ECO:0000256" key="7">
    <source>
        <dbReference type="HAMAP-Rule" id="MF_00017"/>
    </source>
</evidence>
<keyword evidence="4 7" id="KW-0862">Zinc</keyword>
<dbReference type="Gene3D" id="6.10.250.240">
    <property type="match status" value="1"/>
</dbReference>
<proteinExistence type="inferred from homology"/>
<dbReference type="EMBL" id="LANU01000001">
    <property type="protein sequence ID" value="KJV65853.1"/>
    <property type="molecule type" value="Genomic_DNA"/>
</dbReference>
<reference evidence="9 10" key="1">
    <citation type="submission" date="2015-02" db="EMBL/GenBank/DDBJ databases">
        <title>Genome Sequencing of Rickettsiales.</title>
        <authorList>
            <person name="Daugherty S.C."/>
            <person name="Su Q."/>
            <person name="Abolude K."/>
            <person name="Beier-Sexton M."/>
            <person name="Carlyon J.A."/>
            <person name="Carter R."/>
            <person name="Day N.P."/>
            <person name="Dumler S.J."/>
            <person name="Dyachenko V."/>
            <person name="Godinez A."/>
            <person name="Kurtti T.J."/>
            <person name="Lichay M."/>
            <person name="Mullins K.E."/>
            <person name="Ott S."/>
            <person name="Pappas-Brown V."/>
            <person name="Paris D.H."/>
            <person name="Patel P."/>
            <person name="Richards A.L."/>
            <person name="Sadzewicz L."/>
            <person name="Sears K."/>
            <person name="Seidman D."/>
            <person name="Sengamalay N."/>
            <person name="Stenos J."/>
            <person name="Tallon L.J."/>
            <person name="Vincent G."/>
            <person name="Fraser C.M."/>
            <person name="Munderloh U."/>
            <person name="Dunning-Hotopp J.C."/>
        </authorList>
    </citation>
    <scope>NUCLEOTIDE SEQUENCE [LARGE SCALE GENOMIC DNA]</scope>
    <source>
        <strain evidence="9 10">EmCRT</strain>
    </source>
</reference>
<evidence type="ECO:0000259" key="8">
    <source>
        <dbReference type="PROSITE" id="PS50880"/>
    </source>
</evidence>
<evidence type="ECO:0000256" key="4">
    <source>
        <dbReference type="ARBA" id="ARBA00022833"/>
    </source>
</evidence>
<name>A0A0F3NCP7_9RICK</name>
<evidence type="ECO:0000256" key="6">
    <source>
        <dbReference type="ARBA" id="ARBA00023204"/>
    </source>
</evidence>
<evidence type="ECO:0000313" key="10">
    <source>
        <dbReference type="Proteomes" id="UP000033546"/>
    </source>
</evidence>
<keyword evidence="6 7" id="KW-0234">DNA repair</keyword>
<evidence type="ECO:0000256" key="2">
    <source>
        <dbReference type="ARBA" id="ARBA00022763"/>
    </source>
</evidence>
<dbReference type="AlphaFoldDB" id="A0A0F3NCP7"/>
<dbReference type="GO" id="GO:0006281">
    <property type="term" value="P:DNA repair"/>
    <property type="evidence" value="ECO:0007669"/>
    <property type="project" value="UniProtKB-UniRule"/>
</dbReference>
<dbReference type="InterPro" id="IPR015967">
    <property type="entry name" value="Rcmb_RecR_Znf"/>
</dbReference>
<dbReference type="CDD" id="cd01025">
    <property type="entry name" value="TOPRIM_recR"/>
    <property type="match status" value="1"/>
</dbReference>
<dbReference type="PATRIC" id="fig|1359167.3.peg.34"/>
<dbReference type="GO" id="GO:0006310">
    <property type="term" value="P:DNA recombination"/>
    <property type="evidence" value="ECO:0007669"/>
    <property type="project" value="UniProtKB-UniRule"/>
</dbReference>
<dbReference type="PROSITE" id="PS01300">
    <property type="entry name" value="RECR"/>
    <property type="match status" value="1"/>
</dbReference>
<feature type="domain" description="Toprim" evidence="8">
    <location>
        <begin position="76"/>
        <end position="171"/>
    </location>
</feature>
<dbReference type="GO" id="GO:0008270">
    <property type="term" value="F:zinc ion binding"/>
    <property type="evidence" value="ECO:0007669"/>
    <property type="project" value="UniProtKB-KW"/>
</dbReference>
<sequence length="195" mass="21621">MDINKLISMFAKLPNFGPSSSRRIVLYLLRNKEEVMLPLASGIQDLAFQTKECPICFNIDIKAPCSICADVMRDRQLLCIVEELGDLWAFEKGKIYQGVYHVLGGTLSAIYGIGPDQLNLNSIVERIKKFDIKEVIIGIGNTMDGQVTTHYITQMIKELGIKVTRLACGIPMGGEIDYLDEGTLSAALSSRYIIS</sequence>
<evidence type="ECO:0000256" key="5">
    <source>
        <dbReference type="ARBA" id="ARBA00023172"/>
    </source>
</evidence>